<dbReference type="Gene3D" id="1.20.1070.10">
    <property type="entry name" value="Rhodopsin 7-helix transmembrane proteins"/>
    <property type="match status" value="1"/>
</dbReference>
<keyword evidence="2" id="KW-1003">Cell membrane</keyword>
<keyword evidence="5 9" id="KW-1133">Transmembrane helix</keyword>
<dbReference type="InterPro" id="IPR000725">
    <property type="entry name" value="Olfact_rcpt"/>
</dbReference>
<evidence type="ECO:0000256" key="5">
    <source>
        <dbReference type="ARBA" id="ARBA00022989"/>
    </source>
</evidence>
<dbReference type="PANTHER" id="PTHR26453">
    <property type="entry name" value="OLFACTORY RECEPTOR"/>
    <property type="match status" value="1"/>
</dbReference>
<keyword evidence="7 11" id="KW-0675">Receptor</keyword>
<dbReference type="Proteomes" id="UP000006813">
    <property type="component" value="Unassembled WGS sequence"/>
</dbReference>
<dbReference type="SUPFAM" id="SSF81321">
    <property type="entry name" value="Family A G protein-coupled receptor-like"/>
    <property type="match status" value="1"/>
</dbReference>
<feature type="transmembrane region" description="Helical" evidence="9">
    <location>
        <begin position="138"/>
        <end position="157"/>
    </location>
</feature>
<keyword evidence="3" id="KW-0716">Sensory transduction</keyword>
<organism evidence="11 12">
    <name type="scientific">Heterocephalus glaber</name>
    <name type="common">Naked mole rat</name>
    <dbReference type="NCBI Taxonomy" id="10181"/>
    <lineage>
        <taxon>Eukaryota</taxon>
        <taxon>Metazoa</taxon>
        <taxon>Chordata</taxon>
        <taxon>Craniata</taxon>
        <taxon>Vertebrata</taxon>
        <taxon>Euteleostomi</taxon>
        <taxon>Mammalia</taxon>
        <taxon>Eutheria</taxon>
        <taxon>Euarchontoglires</taxon>
        <taxon>Glires</taxon>
        <taxon>Rodentia</taxon>
        <taxon>Hystricomorpha</taxon>
        <taxon>Bathyergidae</taxon>
        <taxon>Heterocephalus</taxon>
    </lineage>
</organism>
<accession>G5B4K3</accession>
<dbReference type="PROSITE" id="PS50262">
    <property type="entry name" value="G_PROTEIN_RECEP_F1_2"/>
    <property type="match status" value="1"/>
</dbReference>
<evidence type="ECO:0000313" key="11">
    <source>
        <dbReference type="EMBL" id="EHB04214.1"/>
    </source>
</evidence>
<evidence type="ECO:0000256" key="9">
    <source>
        <dbReference type="SAM" id="Phobius"/>
    </source>
</evidence>
<evidence type="ECO:0000256" key="1">
    <source>
        <dbReference type="ARBA" id="ARBA00004651"/>
    </source>
</evidence>
<evidence type="ECO:0000256" key="4">
    <source>
        <dbReference type="ARBA" id="ARBA00022692"/>
    </source>
</evidence>
<protein>
    <submittedName>
        <fullName evidence="11">Olfactory receptor 2W3</fullName>
    </submittedName>
</protein>
<gene>
    <name evidence="11" type="ORF">GW7_01034</name>
</gene>
<evidence type="ECO:0000259" key="10">
    <source>
        <dbReference type="PROSITE" id="PS50262"/>
    </source>
</evidence>
<feature type="transmembrane region" description="Helical" evidence="9">
    <location>
        <begin position="62"/>
        <end position="81"/>
    </location>
</feature>
<dbReference type="GO" id="GO:0005886">
    <property type="term" value="C:plasma membrane"/>
    <property type="evidence" value="ECO:0007669"/>
    <property type="project" value="UniProtKB-SubCell"/>
</dbReference>
<proteinExistence type="predicted"/>
<dbReference type="PRINTS" id="PR00245">
    <property type="entry name" value="OLFACTORYR"/>
</dbReference>
<evidence type="ECO:0000256" key="8">
    <source>
        <dbReference type="ARBA" id="ARBA00023224"/>
    </source>
</evidence>
<keyword evidence="6 9" id="KW-0472">Membrane</keyword>
<evidence type="ECO:0000256" key="7">
    <source>
        <dbReference type="ARBA" id="ARBA00023170"/>
    </source>
</evidence>
<comment type="subcellular location">
    <subcellularLocation>
        <location evidence="1">Cell membrane</location>
        <topology evidence="1">Multi-pass membrane protein</topology>
    </subcellularLocation>
</comment>
<name>G5B4K3_HETGA</name>
<sequence length="160" mass="17871">MSPRLFLGLVLVAWGCGVANPLAIYLVTLFLLCCGHCCVDHYLCEMPALIHMACINTVPIEGTIFLLVVVIVLSPLAFILVSYNYIMRALLQMRLALGMKKAFNMCGSHLTVVSLFYGNIVYMDMQPGNSSSHDQGKFFTLFYNIITPLLNPLIYTLRNK</sequence>
<dbReference type="Pfam" id="PF13853">
    <property type="entry name" value="7tm_4"/>
    <property type="match status" value="1"/>
</dbReference>
<feature type="domain" description="G-protein coupled receptors family 1 profile" evidence="10">
    <location>
        <begin position="1"/>
        <end position="155"/>
    </location>
</feature>
<feature type="transmembrane region" description="Helical" evidence="9">
    <location>
        <begin position="102"/>
        <end position="123"/>
    </location>
</feature>
<dbReference type="GO" id="GO:0007186">
    <property type="term" value="P:G protein-coupled receptor signaling pathway"/>
    <property type="evidence" value="ECO:0007669"/>
    <property type="project" value="InterPro"/>
</dbReference>
<dbReference type="AlphaFoldDB" id="G5B4K3"/>
<dbReference type="InParanoid" id="G5B4K3"/>
<evidence type="ECO:0000313" key="12">
    <source>
        <dbReference type="Proteomes" id="UP000006813"/>
    </source>
</evidence>
<dbReference type="EMBL" id="JH168474">
    <property type="protein sequence ID" value="EHB04214.1"/>
    <property type="molecule type" value="Genomic_DNA"/>
</dbReference>
<evidence type="ECO:0000256" key="3">
    <source>
        <dbReference type="ARBA" id="ARBA00022606"/>
    </source>
</evidence>
<reference evidence="11 12" key="1">
    <citation type="journal article" date="2011" name="Nature">
        <title>Genome sequencing reveals insights into physiology and longevity of the naked mole rat.</title>
        <authorList>
            <person name="Kim E.B."/>
            <person name="Fang X."/>
            <person name="Fushan A.A."/>
            <person name="Huang Z."/>
            <person name="Lobanov A.V."/>
            <person name="Han L."/>
            <person name="Marino S.M."/>
            <person name="Sun X."/>
            <person name="Turanov A.A."/>
            <person name="Yang P."/>
            <person name="Yim S.H."/>
            <person name="Zhao X."/>
            <person name="Kasaikina M.V."/>
            <person name="Stoletzki N."/>
            <person name="Peng C."/>
            <person name="Polak P."/>
            <person name="Xiong Z."/>
            <person name="Kiezun A."/>
            <person name="Zhu Y."/>
            <person name="Chen Y."/>
            <person name="Kryukov G.V."/>
            <person name="Zhang Q."/>
            <person name="Peshkin L."/>
            <person name="Yang L."/>
            <person name="Bronson R.T."/>
            <person name="Buffenstein R."/>
            <person name="Wang B."/>
            <person name="Han C."/>
            <person name="Li Q."/>
            <person name="Chen L."/>
            <person name="Zhao W."/>
            <person name="Sunyaev S.R."/>
            <person name="Park T.J."/>
            <person name="Zhang G."/>
            <person name="Wang J."/>
            <person name="Gladyshev V.N."/>
        </authorList>
    </citation>
    <scope>NUCLEOTIDE SEQUENCE [LARGE SCALE GENOMIC DNA]</scope>
</reference>
<keyword evidence="8" id="KW-0807">Transducer</keyword>
<dbReference type="InterPro" id="IPR017452">
    <property type="entry name" value="GPCR_Rhodpsn_7TM"/>
</dbReference>
<evidence type="ECO:0000256" key="6">
    <source>
        <dbReference type="ARBA" id="ARBA00023136"/>
    </source>
</evidence>
<keyword evidence="4 9" id="KW-0812">Transmembrane</keyword>
<evidence type="ECO:0000256" key="2">
    <source>
        <dbReference type="ARBA" id="ARBA00022475"/>
    </source>
</evidence>
<dbReference type="GO" id="GO:0004984">
    <property type="term" value="F:olfactory receptor activity"/>
    <property type="evidence" value="ECO:0007669"/>
    <property type="project" value="InterPro"/>
</dbReference>